<name>A0A8S5MHE1_9CAUD</name>
<accession>A0A8S5MHE1</accession>
<reference evidence="1" key="1">
    <citation type="journal article" date="2021" name="Proc. Natl. Acad. Sci. U.S.A.">
        <title>A Catalog of Tens of Thousands of Viruses from Human Metagenomes Reveals Hidden Associations with Chronic Diseases.</title>
        <authorList>
            <person name="Tisza M.J."/>
            <person name="Buck C.B."/>
        </authorList>
    </citation>
    <scope>NUCLEOTIDE SEQUENCE</scope>
    <source>
        <strain evidence="1">Ct9Ns12</strain>
    </source>
</reference>
<organism evidence="1">
    <name type="scientific">Myoviridae sp. ct9Ns12</name>
    <dbReference type="NCBI Taxonomy" id="2826626"/>
    <lineage>
        <taxon>Viruses</taxon>
        <taxon>Duplodnaviria</taxon>
        <taxon>Heunggongvirae</taxon>
        <taxon>Uroviricota</taxon>
        <taxon>Caudoviricetes</taxon>
    </lineage>
</organism>
<protein>
    <submittedName>
        <fullName evidence="1">Uncharacterized protein</fullName>
    </submittedName>
</protein>
<sequence length="96" mass="10719">MDISMNDKIFIISIELNSKAAVAQFEKVMNGCSSTYVKIMENTYAVRVSSSYTSEAIRDIVLNKMGGDCILFVMRSSIDTAWRINSSADGWLKSHI</sequence>
<proteinExistence type="predicted"/>
<evidence type="ECO:0000313" key="1">
    <source>
        <dbReference type="EMBL" id="DAD81658.1"/>
    </source>
</evidence>
<dbReference type="EMBL" id="BK014906">
    <property type="protein sequence ID" value="DAD81658.1"/>
    <property type="molecule type" value="Genomic_DNA"/>
</dbReference>